<dbReference type="UniPathway" id="UPA00074">
    <property type="reaction ID" value="UER00127"/>
</dbReference>
<keyword evidence="6 8" id="KW-0067">ATP-binding</keyword>
<feature type="binding site" evidence="8">
    <location>
        <begin position="205"/>
        <end position="208"/>
    </location>
    <ligand>
        <name>ATP</name>
        <dbReference type="ChEBI" id="CHEBI:30616"/>
    </ligand>
</feature>
<feature type="binding site" evidence="8">
    <location>
        <position position="288"/>
    </location>
    <ligand>
        <name>Mg(2+)</name>
        <dbReference type="ChEBI" id="CHEBI:18420"/>
    </ligand>
</feature>
<evidence type="ECO:0000313" key="12">
    <source>
        <dbReference type="Proteomes" id="UP000183053"/>
    </source>
</evidence>
<feature type="compositionally biased region" description="Pro residues" evidence="9">
    <location>
        <begin position="541"/>
        <end position="560"/>
    </location>
</feature>
<proteinExistence type="inferred from homology"/>
<feature type="binding site" evidence="8">
    <location>
        <position position="307"/>
    </location>
    <ligand>
        <name>N(1)-(5-phospho-beta-D-ribosyl)glycinamide</name>
        <dbReference type="ChEBI" id="CHEBI:143788"/>
    </ligand>
</feature>
<comment type="pathway">
    <text evidence="8">Purine metabolism; IMP biosynthesis via de novo pathway; N(2)-formyl-N(1)-(5-phospho-D-ribosyl)glycinamide from N(1)-(5-phospho-D-ribosyl)glycinamide (formate route): step 1/1.</text>
</comment>
<dbReference type="STRING" id="47312.SAMN04489765_4275"/>
<keyword evidence="2 8" id="KW-0436">Ligase</keyword>
<feature type="binding site" evidence="8">
    <location>
        <position position="165"/>
    </location>
    <ligand>
        <name>ATP</name>
        <dbReference type="ChEBI" id="CHEBI:30616"/>
    </ligand>
</feature>
<dbReference type="SUPFAM" id="SSF56059">
    <property type="entry name" value="Glutathione synthetase ATP-binding domain-like"/>
    <property type="match status" value="1"/>
</dbReference>
<sequence>MTNLSETGGNPRIGTALTPGATKALMLGSGELGKEVVIAFQRLGVETIAVDRYANAPAMQVAHRSHVIDMTDAAEVRRVIEEEKPDFVVPEIEALATDALVAIDEEGLAEVIPTARAVSLTMNREGIRKLAAEELGLPCSPYGFASSLDEVRAAAREVGFPCVIKPVMSSSGKGQSVVRSIEELDGAWEYAVEGARVRNERVIVEGFVDFDYEITLLTVRVYDAERGKVVTRFCEPIGHRQSDGDYVESWQPQAMSQAAYDAATSVAGRITTALGDGGTGGRGVFGVELFVKGDDVYFSEVSPRPHDTGLVTLGSQRLSEFELHARAILGLPVDTSLMSPAASAVIYGSKDSSSVAFDSVGRALDVPESDLRLFGKPEGYAKRRLGVAVATADTVEVARANAAEAAARVVVVDSADPLQQGAPETTAVPIQRPQQPEDLSTRAMPVQRPAQPGPPQPAPGQPGSGPSGSVPSGSGPSGAAQPAPQQGPAGQAPQGPPAQPAPQGPPPRPAQPAPGQQPPVPPAPPTAASPVVPPQQASRVSPPPSSPPQQAPGEPIPPTSMHPVAARRPAPPRPIQPAPRPATGEHATRPKPPAAPETEEYDHNPATSINLPPQRPE</sequence>
<feature type="binding site" evidence="8">
    <location>
        <begin position="170"/>
        <end position="175"/>
    </location>
    <ligand>
        <name>ATP</name>
        <dbReference type="ChEBI" id="CHEBI:30616"/>
    </ligand>
</feature>
<feature type="compositionally biased region" description="Pro residues" evidence="9">
    <location>
        <begin position="494"/>
        <end position="533"/>
    </location>
</feature>
<comment type="function">
    <text evidence="8">Involved in the de novo purine biosynthesis. Catalyzes the transfer of formate to 5-phospho-ribosyl-glycinamide (GAR), producing 5-phospho-ribosyl-N-formylglycinamide (FGAR). Formate is provided by PurU via hydrolysis of 10-formyl-tetrahydrofolate.</text>
</comment>
<dbReference type="InterPro" id="IPR005862">
    <property type="entry name" value="PurT"/>
</dbReference>
<comment type="catalytic activity">
    <reaction evidence="8">
        <text>N(1)-(5-phospho-beta-D-ribosyl)glycinamide + formate + ATP = N(2)-formyl-N(1)-(5-phospho-beta-D-ribosyl)glycinamide + ADP + phosphate + H(+)</text>
        <dbReference type="Rhea" id="RHEA:24829"/>
        <dbReference type="ChEBI" id="CHEBI:15378"/>
        <dbReference type="ChEBI" id="CHEBI:15740"/>
        <dbReference type="ChEBI" id="CHEBI:30616"/>
        <dbReference type="ChEBI" id="CHEBI:43474"/>
        <dbReference type="ChEBI" id="CHEBI:143788"/>
        <dbReference type="ChEBI" id="CHEBI:147286"/>
        <dbReference type="ChEBI" id="CHEBI:456216"/>
        <dbReference type="EC" id="6.3.1.21"/>
    </reaction>
</comment>
<evidence type="ECO:0000256" key="6">
    <source>
        <dbReference type="ARBA" id="ARBA00022840"/>
    </source>
</evidence>
<evidence type="ECO:0000256" key="2">
    <source>
        <dbReference type="ARBA" id="ARBA00022598"/>
    </source>
</evidence>
<dbReference type="HAMAP" id="MF_01643">
    <property type="entry name" value="PurT"/>
    <property type="match status" value="1"/>
</dbReference>
<dbReference type="InterPro" id="IPR003135">
    <property type="entry name" value="ATP-grasp_carboxylate-amine"/>
</dbReference>
<evidence type="ECO:0000256" key="4">
    <source>
        <dbReference type="ARBA" id="ARBA00022741"/>
    </source>
</evidence>
<feature type="binding site" evidence="8">
    <location>
        <begin position="31"/>
        <end position="32"/>
    </location>
    <ligand>
        <name>N(1)-(5-phospho-beta-D-ribosyl)glycinamide</name>
        <dbReference type="ChEBI" id="CHEBI:143788"/>
    </ligand>
</feature>
<dbReference type="SUPFAM" id="SSF51246">
    <property type="entry name" value="Rudiment single hybrid motif"/>
    <property type="match status" value="1"/>
</dbReference>
<dbReference type="GO" id="GO:0043815">
    <property type="term" value="F:phosphoribosylglycinamide formyltransferase 2 activity"/>
    <property type="evidence" value="ECO:0007669"/>
    <property type="project" value="UniProtKB-UniRule"/>
</dbReference>
<comment type="subunit">
    <text evidence="1 8">Homodimer.</text>
</comment>
<accession>A0A1H1HJP8</accession>
<dbReference type="Gene3D" id="3.30.470.20">
    <property type="entry name" value="ATP-grasp fold, B domain"/>
    <property type="match status" value="1"/>
</dbReference>
<dbReference type="NCBIfam" id="TIGR01142">
    <property type="entry name" value="purT"/>
    <property type="match status" value="1"/>
</dbReference>
<name>A0A1H1HJP8_9ACTN</name>
<reference evidence="12" key="1">
    <citation type="submission" date="2016-10" db="EMBL/GenBank/DDBJ databases">
        <authorList>
            <person name="Varghese N."/>
            <person name="Submissions S."/>
        </authorList>
    </citation>
    <scope>NUCLEOTIDE SEQUENCE [LARGE SCALE GENOMIC DNA]</scope>
    <source>
        <strain evidence="12">DSM 44142</strain>
    </source>
</reference>
<dbReference type="AlphaFoldDB" id="A0A1H1HJP8"/>
<dbReference type="GO" id="GO:0000287">
    <property type="term" value="F:magnesium ion binding"/>
    <property type="evidence" value="ECO:0007669"/>
    <property type="project" value="UniProtKB-UniRule"/>
</dbReference>
<feature type="compositionally biased region" description="Pro residues" evidence="9">
    <location>
        <begin position="569"/>
        <end position="580"/>
    </location>
</feature>
<evidence type="ECO:0000256" key="3">
    <source>
        <dbReference type="ARBA" id="ARBA00022723"/>
    </source>
</evidence>
<dbReference type="Pfam" id="PF02222">
    <property type="entry name" value="ATP-grasp"/>
    <property type="match status" value="1"/>
</dbReference>
<dbReference type="Gene3D" id="3.30.1490.20">
    <property type="entry name" value="ATP-grasp fold, A domain"/>
    <property type="match status" value="1"/>
</dbReference>
<gene>
    <name evidence="8" type="primary">purT</name>
    <name evidence="11" type="ORF">SAMN04489765_4275</name>
</gene>
<feature type="compositionally biased region" description="Low complexity" evidence="9">
    <location>
        <begin position="467"/>
        <end position="493"/>
    </location>
</feature>
<dbReference type="Proteomes" id="UP000183053">
    <property type="component" value="Unassembled WGS sequence"/>
</dbReference>
<dbReference type="InterPro" id="IPR013815">
    <property type="entry name" value="ATP_grasp_subdomain_1"/>
</dbReference>
<dbReference type="NCBIfam" id="NF006766">
    <property type="entry name" value="PRK09288.1"/>
    <property type="match status" value="1"/>
</dbReference>
<dbReference type="InterPro" id="IPR048740">
    <property type="entry name" value="PurT_C"/>
</dbReference>
<dbReference type="Gene3D" id="3.40.50.20">
    <property type="match status" value="1"/>
</dbReference>
<dbReference type="GO" id="GO:0005524">
    <property type="term" value="F:ATP binding"/>
    <property type="evidence" value="ECO:0007669"/>
    <property type="project" value="UniProtKB-UniRule"/>
</dbReference>
<evidence type="ECO:0000256" key="7">
    <source>
        <dbReference type="ARBA" id="ARBA00022842"/>
    </source>
</evidence>
<dbReference type="EMBL" id="FNLF01000002">
    <property type="protein sequence ID" value="SDR25603.1"/>
    <property type="molecule type" value="Genomic_DNA"/>
</dbReference>
<keyword evidence="3 8" id="KW-0479">Metal-binding</keyword>
<dbReference type="RefSeq" id="WP_068564162.1">
    <property type="nucleotide sequence ID" value="NZ_FNLF01000002.1"/>
</dbReference>
<dbReference type="FunFam" id="3.30.1490.20:FF:000013">
    <property type="entry name" value="Formate-dependent phosphoribosylglycinamide formyltransferase"/>
    <property type="match status" value="1"/>
</dbReference>
<evidence type="ECO:0000313" key="11">
    <source>
        <dbReference type="EMBL" id="SDR25603.1"/>
    </source>
</evidence>
<dbReference type="GO" id="GO:0004644">
    <property type="term" value="F:phosphoribosylglycinamide formyltransferase activity"/>
    <property type="evidence" value="ECO:0007669"/>
    <property type="project" value="UniProtKB-UniRule"/>
</dbReference>
<evidence type="ECO:0000259" key="10">
    <source>
        <dbReference type="PROSITE" id="PS50975"/>
    </source>
</evidence>
<feature type="domain" description="ATP-grasp" evidence="10">
    <location>
        <begin position="129"/>
        <end position="329"/>
    </location>
</feature>
<dbReference type="InterPro" id="IPR016185">
    <property type="entry name" value="PreATP-grasp_dom_sf"/>
</dbReference>
<dbReference type="SUPFAM" id="SSF52440">
    <property type="entry name" value="PreATP-grasp domain"/>
    <property type="match status" value="1"/>
</dbReference>
<feature type="binding site" evidence="8">
    <location>
        <begin position="383"/>
        <end position="384"/>
    </location>
    <ligand>
        <name>N(1)-(5-phospho-beta-D-ribosyl)glycinamide</name>
        <dbReference type="ChEBI" id="CHEBI:143788"/>
    </ligand>
</feature>
<dbReference type="EC" id="6.3.1.21" evidence="8"/>
<evidence type="ECO:0000256" key="8">
    <source>
        <dbReference type="HAMAP-Rule" id="MF_01643"/>
    </source>
</evidence>
<dbReference type="PROSITE" id="PS50975">
    <property type="entry name" value="ATP_GRASP"/>
    <property type="match status" value="1"/>
</dbReference>
<dbReference type="OrthoDB" id="9804625at2"/>
<feature type="region of interest" description="Disordered" evidence="9">
    <location>
        <begin position="420"/>
        <end position="617"/>
    </location>
</feature>
<comment type="similarity">
    <text evidence="8">Belongs to the PurK/PurT family.</text>
</comment>
<dbReference type="GO" id="GO:0005829">
    <property type="term" value="C:cytosol"/>
    <property type="evidence" value="ECO:0007669"/>
    <property type="project" value="TreeGrafter"/>
</dbReference>
<dbReference type="InterPro" id="IPR011054">
    <property type="entry name" value="Rudment_hybrid_motif"/>
</dbReference>
<feature type="compositionally biased region" description="Pro residues" evidence="9">
    <location>
        <begin position="451"/>
        <end position="460"/>
    </location>
</feature>
<dbReference type="InterPro" id="IPR011761">
    <property type="entry name" value="ATP-grasp"/>
</dbReference>
<evidence type="ECO:0000256" key="5">
    <source>
        <dbReference type="ARBA" id="ARBA00022755"/>
    </source>
</evidence>
<keyword evidence="12" id="KW-1185">Reference proteome</keyword>
<dbReference type="Pfam" id="PF22660">
    <property type="entry name" value="RS_preATP-grasp-like"/>
    <property type="match status" value="1"/>
</dbReference>
<keyword evidence="7 8" id="KW-0460">Magnesium</keyword>
<dbReference type="GO" id="GO:0006189">
    <property type="term" value="P:'de novo' IMP biosynthetic process"/>
    <property type="evidence" value="ECO:0007669"/>
    <property type="project" value="UniProtKB-UniRule"/>
</dbReference>
<dbReference type="PANTHER" id="PTHR43055">
    <property type="entry name" value="FORMATE-DEPENDENT PHOSPHORIBOSYLGLYCINAMIDE FORMYLTRANSFERASE"/>
    <property type="match status" value="1"/>
</dbReference>
<dbReference type="InterPro" id="IPR054350">
    <property type="entry name" value="PurT/PurK_preATP-grasp"/>
</dbReference>
<feature type="binding site" evidence="8">
    <location>
        <position position="213"/>
    </location>
    <ligand>
        <name>ATP</name>
        <dbReference type="ChEBI" id="CHEBI:30616"/>
    </ligand>
</feature>
<dbReference type="PANTHER" id="PTHR43055:SF1">
    <property type="entry name" value="FORMATE-DEPENDENT PHOSPHORIBOSYLGLYCINAMIDE FORMYLTRANSFERASE"/>
    <property type="match status" value="1"/>
</dbReference>
<evidence type="ECO:0000256" key="1">
    <source>
        <dbReference type="ARBA" id="ARBA00011738"/>
    </source>
</evidence>
<keyword evidence="11" id="KW-0808">Transferase</keyword>
<feature type="binding site" evidence="8">
    <location>
        <position position="91"/>
    </location>
    <ligand>
        <name>N(1)-(5-phospho-beta-D-ribosyl)glycinamide</name>
        <dbReference type="ChEBI" id="CHEBI:143788"/>
    </ligand>
</feature>
<feature type="binding site" evidence="8">
    <location>
        <position position="376"/>
    </location>
    <ligand>
        <name>N(1)-(5-phospho-beta-D-ribosyl)glycinamide</name>
        <dbReference type="ChEBI" id="CHEBI:143788"/>
    </ligand>
</feature>
<keyword evidence="5 8" id="KW-0658">Purine biosynthesis</keyword>
<keyword evidence="4 8" id="KW-0547">Nucleotide-binding</keyword>
<dbReference type="Pfam" id="PF21244">
    <property type="entry name" value="PurT_C"/>
    <property type="match status" value="1"/>
</dbReference>
<feature type="binding site" evidence="8">
    <location>
        <position position="124"/>
    </location>
    <ligand>
        <name>ATP</name>
        <dbReference type="ChEBI" id="CHEBI:30616"/>
    </ligand>
</feature>
<organism evidence="11 12">
    <name type="scientific">Tsukamurella pulmonis</name>
    <dbReference type="NCBI Taxonomy" id="47312"/>
    <lineage>
        <taxon>Bacteria</taxon>
        <taxon>Bacillati</taxon>
        <taxon>Actinomycetota</taxon>
        <taxon>Actinomycetes</taxon>
        <taxon>Mycobacteriales</taxon>
        <taxon>Tsukamurellaceae</taxon>
        <taxon>Tsukamurella</taxon>
    </lineage>
</organism>
<feature type="binding site" evidence="8">
    <location>
        <position position="300"/>
    </location>
    <ligand>
        <name>Mg(2+)</name>
        <dbReference type="ChEBI" id="CHEBI:18420"/>
    </ligand>
</feature>
<evidence type="ECO:0000256" key="9">
    <source>
        <dbReference type="SAM" id="MobiDB-lite"/>
    </source>
</evidence>
<protein>
    <recommendedName>
        <fullName evidence="8">Formate-dependent phosphoribosylglycinamide formyltransferase</fullName>
        <ecNumber evidence="8">6.3.1.21</ecNumber>
    </recommendedName>
    <alternativeName>
        <fullName evidence="8">5'-phosphoribosylglycinamide transformylase 2</fullName>
    </alternativeName>
    <alternativeName>
        <fullName evidence="8">Formate-dependent GAR transformylase</fullName>
    </alternativeName>
    <alternativeName>
        <fullName evidence="8">GAR transformylase 2</fullName>
        <shortName evidence="8">GART 2</shortName>
    </alternativeName>
    <alternativeName>
        <fullName evidence="8">Non-folate glycinamide ribonucleotide transformylase</fullName>
    </alternativeName>
    <alternativeName>
        <fullName evidence="8">Phosphoribosylglycinamide formyltransferase 2</fullName>
    </alternativeName>
</protein>